<dbReference type="Gene3D" id="1.25.40.10">
    <property type="entry name" value="Tetratricopeptide repeat domain"/>
    <property type="match status" value="1"/>
</dbReference>
<dbReference type="InterPro" id="IPR059179">
    <property type="entry name" value="MLKL-like_MCAfunc"/>
</dbReference>
<dbReference type="EMBL" id="JAWWNJ010000009">
    <property type="protein sequence ID" value="KAK7048923.1"/>
    <property type="molecule type" value="Genomic_DNA"/>
</dbReference>
<dbReference type="AlphaFoldDB" id="A0AAW0DDZ0"/>
<dbReference type="SUPFAM" id="SSF52540">
    <property type="entry name" value="P-loop containing nucleoside triphosphate hydrolases"/>
    <property type="match status" value="1"/>
</dbReference>
<protein>
    <recommendedName>
        <fullName evidence="1">NB-ARC domain-containing protein</fullName>
    </recommendedName>
</protein>
<dbReference type="Pfam" id="PF00931">
    <property type="entry name" value="NB-ARC"/>
    <property type="match status" value="1"/>
</dbReference>
<dbReference type="GO" id="GO:0007166">
    <property type="term" value="P:cell surface receptor signaling pathway"/>
    <property type="evidence" value="ECO:0007669"/>
    <property type="project" value="InterPro"/>
</dbReference>
<dbReference type="Proteomes" id="UP001362999">
    <property type="component" value="Unassembled WGS sequence"/>
</dbReference>
<dbReference type="CDD" id="cd21037">
    <property type="entry name" value="MLKL_NTD"/>
    <property type="match status" value="1"/>
</dbReference>
<proteinExistence type="predicted"/>
<dbReference type="PANTHER" id="PTHR47691">
    <property type="entry name" value="REGULATOR-RELATED"/>
    <property type="match status" value="1"/>
</dbReference>
<dbReference type="InterPro" id="IPR011990">
    <property type="entry name" value="TPR-like_helical_dom_sf"/>
</dbReference>
<dbReference type="InterPro" id="IPR019734">
    <property type="entry name" value="TPR_rpt"/>
</dbReference>
<feature type="domain" description="NB-ARC" evidence="1">
    <location>
        <begin position="194"/>
        <end position="295"/>
    </location>
</feature>
<reference evidence="2 3" key="1">
    <citation type="journal article" date="2024" name="J Genomics">
        <title>Draft genome sequencing and assembly of Favolaschia claudopus CIRM-BRFM 2984 isolated from oak limbs.</title>
        <authorList>
            <person name="Navarro D."/>
            <person name="Drula E."/>
            <person name="Chaduli D."/>
            <person name="Cazenave R."/>
            <person name="Ahrendt S."/>
            <person name="Wang J."/>
            <person name="Lipzen A."/>
            <person name="Daum C."/>
            <person name="Barry K."/>
            <person name="Grigoriev I.V."/>
            <person name="Favel A."/>
            <person name="Rosso M.N."/>
            <person name="Martin F."/>
        </authorList>
    </citation>
    <scope>NUCLEOTIDE SEQUENCE [LARGE SCALE GENOMIC DNA]</scope>
    <source>
        <strain evidence="2 3">CIRM-BRFM 2984</strain>
    </source>
</reference>
<sequence>MYAISGGRALAEALEGVADLVPLPFLSAFVKIAIKVLEACEEATAIEENLLDLQGRVYDLMLAVVDTVPVNKKTSLELQDKVRKLQAILDTILADVQKIKDQKKWLLLIFRNLNKERVDRCVGRLNAALQQFNVVTQLHVEDLLDKIRADYSAFAAQLNRIEDAVNRTTRPHNAPSAYPRQDMPPATRKLYGREALVEEIANLLASEGTSRVCITGAGGMGKTSVALAVVNSPTIRNIFPKEFIFWVPCVEAKSSDLLRRILYAQLRVTAETYDSLDTLILELNATKQRRLILLDNFETPWLSGEDQAKVGHILVRLAELSHIALLVTMTSGFPPGDIGWQHRPLAPLDSDAARDAFRTKYKDAAGGHELNEDARELDRFLTSIGRIPLAITLAAATGGRLRTSVNDLWKAWGKGGTAMLTGPPTHSMDETIRVSMEQGVVKSSPEALKLLAIVSLLPAGTTGINLDWWAATLITPQAAVDTLRAAALIEQSDGPFGASRIFVHPTIQSYMSRNGHISTEVRELVHDACYKFVLDHNSIPDDRKFKADLEALASEQINIQGLLMEIDVHAPRPNAIDALIVFGFYQVWTKPSTKVASYALKVAQAARDDPNVSDLDAAARRVAQAHRCLGKAFFTLDRYAKAYKHFEAASDVFKNLPGGADLPRCGESSMEALRTWRFMKTNCTGEHEVRVREAQTQLCSDEAQRYYLANGLLGLGQFLWWQRSRDQAIETLAAAKAEFDSLKCPASAAECLYYMARAYARLDEPSKALIVAQEALAMAEDSGEIGLICRTSGVAAIYLMVSDLYEEALAVITRSLTSYRSVGAPIGIAQSLELLAYNCAARSDLPGARVAYDGARVQFAKRGSGRLGRLGVTRCTENLQRLDELIAMSPNSFGDAVKPVPWY</sequence>
<comment type="caution">
    <text evidence="2">The sequence shown here is derived from an EMBL/GenBank/DDBJ whole genome shotgun (WGS) entry which is preliminary data.</text>
</comment>
<evidence type="ECO:0000313" key="2">
    <source>
        <dbReference type="EMBL" id="KAK7048923.1"/>
    </source>
</evidence>
<evidence type="ECO:0000313" key="3">
    <source>
        <dbReference type="Proteomes" id="UP001362999"/>
    </source>
</evidence>
<keyword evidence="3" id="KW-1185">Reference proteome</keyword>
<dbReference type="InterPro" id="IPR002182">
    <property type="entry name" value="NB-ARC"/>
</dbReference>
<dbReference type="Gene3D" id="1.20.930.20">
    <property type="entry name" value="Adaptor protein Cbl, N-terminal domain"/>
    <property type="match status" value="1"/>
</dbReference>
<dbReference type="Gene3D" id="3.40.50.300">
    <property type="entry name" value="P-loop containing nucleotide triphosphate hydrolases"/>
    <property type="match status" value="1"/>
</dbReference>
<gene>
    <name evidence="2" type="ORF">R3P38DRAFT_1881800</name>
</gene>
<name>A0AAW0DDZ0_9AGAR</name>
<organism evidence="2 3">
    <name type="scientific">Favolaschia claudopus</name>
    <dbReference type="NCBI Taxonomy" id="2862362"/>
    <lineage>
        <taxon>Eukaryota</taxon>
        <taxon>Fungi</taxon>
        <taxon>Dikarya</taxon>
        <taxon>Basidiomycota</taxon>
        <taxon>Agaricomycotina</taxon>
        <taxon>Agaricomycetes</taxon>
        <taxon>Agaricomycetidae</taxon>
        <taxon>Agaricales</taxon>
        <taxon>Marasmiineae</taxon>
        <taxon>Mycenaceae</taxon>
        <taxon>Favolaschia</taxon>
    </lineage>
</organism>
<evidence type="ECO:0000259" key="1">
    <source>
        <dbReference type="Pfam" id="PF00931"/>
    </source>
</evidence>
<dbReference type="GO" id="GO:0043531">
    <property type="term" value="F:ADP binding"/>
    <property type="evidence" value="ECO:0007669"/>
    <property type="project" value="InterPro"/>
</dbReference>
<dbReference type="SUPFAM" id="SSF48452">
    <property type="entry name" value="TPR-like"/>
    <property type="match status" value="1"/>
</dbReference>
<dbReference type="PANTHER" id="PTHR47691:SF3">
    <property type="entry name" value="HTH-TYPE TRANSCRIPTIONAL REGULATOR RV0890C-RELATED"/>
    <property type="match status" value="1"/>
</dbReference>
<dbReference type="SMART" id="SM00028">
    <property type="entry name" value="TPR"/>
    <property type="match status" value="3"/>
</dbReference>
<dbReference type="InterPro" id="IPR036537">
    <property type="entry name" value="Adaptor_Cbl_N_dom_sf"/>
</dbReference>
<accession>A0AAW0DDZ0</accession>
<dbReference type="InterPro" id="IPR027417">
    <property type="entry name" value="P-loop_NTPase"/>
</dbReference>